<proteinExistence type="predicted"/>
<evidence type="ECO:0000256" key="1">
    <source>
        <dbReference type="SAM" id="MobiDB-lite"/>
    </source>
</evidence>
<reference evidence="2 3" key="1">
    <citation type="submission" date="2024-09" db="EMBL/GenBank/DDBJ databases">
        <title>Chromosome-scale assembly of Riccia sorocarpa.</title>
        <authorList>
            <person name="Paukszto L."/>
        </authorList>
    </citation>
    <scope>NUCLEOTIDE SEQUENCE [LARGE SCALE GENOMIC DNA]</scope>
    <source>
        <strain evidence="2">LP-2024</strain>
        <tissue evidence="2">Aerial parts of the thallus</tissue>
    </source>
</reference>
<gene>
    <name evidence="2" type="ORF">R1sor_000881</name>
</gene>
<organism evidence="2 3">
    <name type="scientific">Riccia sorocarpa</name>
    <dbReference type="NCBI Taxonomy" id="122646"/>
    <lineage>
        <taxon>Eukaryota</taxon>
        <taxon>Viridiplantae</taxon>
        <taxon>Streptophyta</taxon>
        <taxon>Embryophyta</taxon>
        <taxon>Marchantiophyta</taxon>
        <taxon>Marchantiopsida</taxon>
        <taxon>Marchantiidae</taxon>
        <taxon>Marchantiales</taxon>
        <taxon>Ricciaceae</taxon>
        <taxon>Riccia</taxon>
    </lineage>
</organism>
<accession>A0ABD3GWZ3</accession>
<evidence type="ECO:0000313" key="3">
    <source>
        <dbReference type="Proteomes" id="UP001633002"/>
    </source>
</evidence>
<sequence>MAHVNLKPPSFEGQNFLGWKKLMTLHAMGEDWLDQMEGNDKCPTIFDPNDQAQNKEDPPVWNKPTLCARRVERVRRVEVPRRPRRSFTNQCRNCRESGDWAHKCPKKKKDKGRRKFQANMASAGDSGEELTLAEEALNAQE</sequence>
<dbReference type="EMBL" id="JBJQOH010000006">
    <property type="protein sequence ID" value="KAL3682859.1"/>
    <property type="molecule type" value="Genomic_DNA"/>
</dbReference>
<feature type="compositionally biased region" description="Basic residues" evidence="1">
    <location>
        <begin position="103"/>
        <end position="116"/>
    </location>
</feature>
<dbReference type="Proteomes" id="UP001633002">
    <property type="component" value="Unassembled WGS sequence"/>
</dbReference>
<evidence type="ECO:0000313" key="2">
    <source>
        <dbReference type="EMBL" id="KAL3682859.1"/>
    </source>
</evidence>
<name>A0ABD3GWZ3_9MARC</name>
<feature type="region of interest" description="Disordered" evidence="1">
    <location>
        <begin position="99"/>
        <end position="141"/>
    </location>
</feature>
<keyword evidence="3" id="KW-1185">Reference proteome</keyword>
<comment type="caution">
    <text evidence="2">The sequence shown here is derived from an EMBL/GenBank/DDBJ whole genome shotgun (WGS) entry which is preliminary data.</text>
</comment>
<dbReference type="AlphaFoldDB" id="A0ABD3GWZ3"/>
<evidence type="ECO:0008006" key="4">
    <source>
        <dbReference type="Google" id="ProtNLM"/>
    </source>
</evidence>
<protein>
    <recommendedName>
        <fullName evidence="4">CCHC-type domain-containing protein</fullName>
    </recommendedName>
</protein>
<dbReference type="SUPFAM" id="SSF57756">
    <property type="entry name" value="Retrovirus zinc finger-like domains"/>
    <property type="match status" value="1"/>
</dbReference>
<dbReference type="Gene3D" id="4.10.60.10">
    <property type="entry name" value="Zinc finger, CCHC-type"/>
    <property type="match status" value="1"/>
</dbReference>
<dbReference type="InterPro" id="IPR036875">
    <property type="entry name" value="Znf_CCHC_sf"/>
</dbReference>